<dbReference type="Pfam" id="PF01497">
    <property type="entry name" value="Peripla_BP_2"/>
    <property type="match status" value="1"/>
</dbReference>
<dbReference type="InterPro" id="IPR002491">
    <property type="entry name" value="ABC_transptr_periplasmic_BD"/>
</dbReference>
<keyword evidence="7" id="KW-1185">Reference proteome</keyword>
<organism evidence="6 7">
    <name type="scientific">Paenibacillus konkukensis</name>
    <dbReference type="NCBI Taxonomy" id="2020716"/>
    <lineage>
        <taxon>Bacteria</taxon>
        <taxon>Bacillati</taxon>
        <taxon>Bacillota</taxon>
        <taxon>Bacilli</taxon>
        <taxon>Bacillales</taxon>
        <taxon>Paenibacillaceae</taxon>
        <taxon>Paenibacillus</taxon>
    </lineage>
</organism>
<dbReference type="SUPFAM" id="SSF46689">
    <property type="entry name" value="Homeodomain-like"/>
    <property type="match status" value="2"/>
</dbReference>
<evidence type="ECO:0000313" key="6">
    <source>
        <dbReference type="EMBL" id="UQZ81434.1"/>
    </source>
</evidence>
<proteinExistence type="predicted"/>
<feature type="domain" description="Fe/B12 periplasmic-binding" evidence="5">
    <location>
        <begin position="276"/>
        <end position="540"/>
    </location>
</feature>
<dbReference type="SUPFAM" id="SSF51215">
    <property type="entry name" value="Regulatory protein AraC"/>
    <property type="match status" value="1"/>
</dbReference>
<keyword evidence="2" id="KW-0238">DNA-binding</keyword>
<feature type="domain" description="HTH araC/xylS-type" evidence="4">
    <location>
        <begin position="174"/>
        <end position="272"/>
    </location>
</feature>
<dbReference type="PANTHER" id="PTHR43280">
    <property type="entry name" value="ARAC-FAMILY TRANSCRIPTIONAL REGULATOR"/>
    <property type="match status" value="1"/>
</dbReference>
<dbReference type="InterPro" id="IPR014710">
    <property type="entry name" value="RmlC-like_jellyroll"/>
</dbReference>
<evidence type="ECO:0000259" key="5">
    <source>
        <dbReference type="PROSITE" id="PS50983"/>
    </source>
</evidence>
<dbReference type="Gene3D" id="3.40.50.1980">
    <property type="entry name" value="Nitrogenase molybdenum iron protein domain"/>
    <property type="match status" value="2"/>
</dbReference>
<dbReference type="PANTHER" id="PTHR43280:SF28">
    <property type="entry name" value="HTH-TYPE TRANSCRIPTIONAL ACTIVATOR RHAS"/>
    <property type="match status" value="1"/>
</dbReference>
<reference evidence="6" key="2">
    <citation type="journal article" date="2021" name="J Anim Sci Technol">
        <title>Complete genome sequence of Paenibacillus konkukensis sp. nov. SK3146 as a potential probiotic strain.</title>
        <authorList>
            <person name="Jung H.I."/>
            <person name="Park S."/>
            <person name="Niu K.M."/>
            <person name="Lee S.W."/>
            <person name="Kothari D."/>
            <person name="Yi K.J."/>
            <person name="Kim S.K."/>
        </authorList>
    </citation>
    <scope>NUCLEOTIDE SEQUENCE</scope>
    <source>
        <strain evidence="6">SK3146</strain>
    </source>
</reference>
<keyword evidence="1" id="KW-0805">Transcription regulation</keyword>
<dbReference type="Pfam" id="PF12833">
    <property type="entry name" value="HTH_18"/>
    <property type="match status" value="1"/>
</dbReference>
<protein>
    <submittedName>
        <fullName evidence="6">HTH-type transcriptional activator Btr</fullName>
    </submittedName>
</protein>
<dbReference type="PROSITE" id="PS50983">
    <property type="entry name" value="FE_B12_PBP"/>
    <property type="match status" value="1"/>
</dbReference>
<keyword evidence="3" id="KW-0804">Transcription</keyword>
<dbReference type="PROSITE" id="PS01124">
    <property type="entry name" value="HTH_ARAC_FAMILY_2"/>
    <property type="match status" value="1"/>
</dbReference>
<dbReference type="InterPro" id="IPR037923">
    <property type="entry name" value="HTH-like"/>
</dbReference>
<reference evidence="6" key="1">
    <citation type="submission" date="2018-02" db="EMBL/GenBank/DDBJ databases">
        <authorList>
            <person name="Kim S.-K."/>
            <person name="Jung H.-I."/>
            <person name="Lee S.-W."/>
        </authorList>
    </citation>
    <scope>NUCLEOTIDE SEQUENCE</scope>
    <source>
        <strain evidence="6">SK3146</strain>
    </source>
</reference>
<dbReference type="Gene3D" id="2.60.120.10">
    <property type="entry name" value="Jelly Rolls"/>
    <property type="match status" value="1"/>
</dbReference>
<accession>A0ABY4RIL8</accession>
<evidence type="ECO:0000259" key="4">
    <source>
        <dbReference type="PROSITE" id="PS01124"/>
    </source>
</evidence>
<dbReference type="InterPro" id="IPR009057">
    <property type="entry name" value="Homeodomain-like_sf"/>
</dbReference>
<gene>
    <name evidence="6" type="primary">btr_5</name>
    <name evidence="6" type="ORF">SK3146_00590</name>
</gene>
<evidence type="ECO:0000313" key="7">
    <source>
        <dbReference type="Proteomes" id="UP001057134"/>
    </source>
</evidence>
<dbReference type="EMBL" id="CP027059">
    <property type="protein sequence ID" value="UQZ81434.1"/>
    <property type="molecule type" value="Genomic_DNA"/>
</dbReference>
<sequence>MKPFSENDEFLKGTLFEIDEVGKSPQTPSWFDASSPLKHHAVIYIVQGEGQIRVNGRTEAISKDSLYVYAPGSTLELKLASQAEMYWAAYDIYRSAESGDQVRSFERERTFPVQGHVKASGSRFKRLLFLLVSEGGRAKGESRFLAQHYLQELLDGILHTAAPAAVNDLEDRLRLTASYMQRHYREDIRIDTLAEMAQLHPSYYSQVFKQEMGKTPIAYLTQLRMNKAKEMLLLTDKPVREVAGSVGYADEFYFSRRFKETSGSAPSLYIKKDHASIVSLSAPYTDHLVTLGLTPCAAQVHRHIPVETRALNLPKHASEPWEASREAFLLVKPDLIITKDNVLPKAREHINDIAPIIGIDWTSKDVFTHMRDIAGLVNRHEAARRWLEHHELRTEGLRRKARMSLGDAVVTICVGREHKLRIYGSRNIGHVFYRSLQLKPPERTAQSMKPYLPGTGYNWTAIIPDELLQYESDYLFLVIETESDRKRMLHWLRSNPSWIKHPAVRSKRVYFLDWDKWMVYAPYGIDRQLDEIEQFIGYRSMQAEYF</sequence>
<dbReference type="InterPro" id="IPR018060">
    <property type="entry name" value="HTH_AraC"/>
</dbReference>
<dbReference type="Proteomes" id="UP001057134">
    <property type="component" value="Chromosome"/>
</dbReference>
<dbReference type="SUPFAM" id="SSF53807">
    <property type="entry name" value="Helical backbone' metal receptor"/>
    <property type="match status" value="1"/>
</dbReference>
<evidence type="ECO:0000256" key="3">
    <source>
        <dbReference type="ARBA" id="ARBA00023163"/>
    </source>
</evidence>
<evidence type="ECO:0000256" key="2">
    <source>
        <dbReference type="ARBA" id="ARBA00023125"/>
    </source>
</evidence>
<dbReference type="SMART" id="SM00342">
    <property type="entry name" value="HTH_ARAC"/>
    <property type="match status" value="1"/>
</dbReference>
<name>A0ABY4RIL8_9BACL</name>
<dbReference type="Gene3D" id="1.10.10.60">
    <property type="entry name" value="Homeodomain-like"/>
    <property type="match status" value="2"/>
</dbReference>
<evidence type="ECO:0000256" key="1">
    <source>
        <dbReference type="ARBA" id="ARBA00023015"/>
    </source>
</evidence>